<name>A0A9P4SFS7_9PEZI</name>
<dbReference type="InterPro" id="IPR001138">
    <property type="entry name" value="Zn2Cys6_DnaBD"/>
</dbReference>
<evidence type="ECO:0000313" key="8">
    <source>
        <dbReference type="Proteomes" id="UP000799429"/>
    </source>
</evidence>
<dbReference type="Pfam" id="PF04082">
    <property type="entry name" value="Fungal_trans"/>
    <property type="match status" value="1"/>
</dbReference>
<dbReference type="Pfam" id="PF00172">
    <property type="entry name" value="Zn_clus"/>
    <property type="match status" value="1"/>
</dbReference>
<feature type="coiled-coil region" evidence="4">
    <location>
        <begin position="87"/>
        <end position="114"/>
    </location>
</feature>
<sequence length="871" mass="97493">MEDQYRVQKPSASSAVTTNGSSNGLNPRSCVTCRKRKVKCDKKQPCTNCTRQHIECVYPSPGRAPRKPRKPADGELIERLRKLEGVVKSLGLQVEEEQALAEEANRKLETTASRPNPEQCSLALEKAKDIERREEFRRKTKEDTHVNGLETRFGRLVVDEGRSRYINNSYWASLSNEVEDLKGILNDSTDEEQDHSSPDSVFSQNSQGYIFSFSSSNIDMLSLHPPPAMIPKYWDIYKDNVDTLVKILHIPTMEPKILNAAVNLDSIPKGMEALMFAIYYGVATSLQPEDCLRELGEDRNSLLLKYKFALEQALARANFLVTDEMIVLQAFVIFLILLRRNADARVIWTLTGLVVRIAQTLGIHRDGSHFDLSPFEIEMRRRLWWQVCVLDSRASEDHGCDPTIVEALFDTKLPLNVNDTDIYPEMKDFPPSRTGCTDMTFCLIRFEVANTYRRIQYVPPGPVRCSEFLSEIPLEKKEEWIRECHTRVEEKYLKDCDMSIPMYWVIATVSRLIMSKMWLMVYHPFQRLDGGASLPQETKDRLFVTSLENVEYSLLLETERRTMKWGWLVRTYVQWHAIAFLLTELCVRTRGPLVARAWRAIETVSARQLEGQDPEKKRARCSGLWRPLRILVRKARAARANALKEQLAATRGGARTPWGHKVPGVGAMDGPTFSARTAPSARMEGVEGLEMGGSRLCQLYRQAEQRASEAQTQQRGKQGVDGCGGGGEDVRMHADIPLRDLYDLAANPDNAYAYAQGYADWFNALDPFAGLVMSPTINESIKGNGNGGGGGVLDPGDSSAGSGSAETSPLQMCAVEDVNWASWDDMVMEFGMDVGVEPGDVGGGGGSLKGGVGDHPSRPADLSLHTRLGIQ</sequence>
<feature type="compositionally biased region" description="Polar residues" evidence="5">
    <location>
        <begin position="10"/>
        <end position="26"/>
    </location>
</feature>
<dbReference type="GO" id="GO:0008270">
    <property type="term" value="F:zinc ion binding"/>
    <property type="evidence" value="ECO:0007669"/>
    <property type="project" value="InterPro"/>
</dbReference>
<gene>
    <name evidence="7" type="ORF">M501DRAFT_1010158</name>
</gene>
<evidence type="ECO:0000256" key="1">
    <source>
        <dbReference type="ARBA" id="ARBA00004123"/>
    </source>
</evidence>
<dbReference type="PROSITE" id="PS00463">
    <property type="entry name" value="ZN2_CY6_FUNGAL_1"/>
    <property type="match status" value="1"/>
</dbReference>
<feature type="region of interest" description="Disordered" evidence="5">
    <location>
        <begin position="838"/>
        <end position="871"/>
    </location>
</feature>
<dbReference type="CDD" id="cd12148">
    <property type="entry name" value="fungal_TF_MHR"/>
    <property type="match status" value="1"/>
</dbReference>
<keyword evidence="4" id="KW-0175">Coiled coil</keyword>
<comment type="caution">
    <text evidence="7">The sequence shown here is derived from an EMBL/GenBank/DDBJ whole genome shotgun (WGS) entry which is preliminary data.</text>
</comment>
<dbReference type="AlphaFoldDB" id="A0A9P4SFS7"/>
<proteinExistence type="predicted"/>
<evidence type="ECO:0000256" key="4">
    <source>
        <dbReference type="SAM" id="Coils"/>
    </source>
</evidence>
<protein>
    <recommendedName>
        <fullName evidence="6">Zn(2)-C6 fungal-type domain-containing protein</fullName>
    </recommendedName>
</protein>
<dbReference type="CDD" id="cd00067">
    <property type="entry name" value="GAL4"/>
    <property type="match status" value="1"/>
</dbReference>
<dbReference type="SMART" id="SM00066">
    <property type="entry name" value="GAL4"/>
    <property type="match status" value="1"/>
</dbReference>
<dbReference type="InterPro" id="IPR036864">
    <property type="entry name" value="Zn2-C6_fun-type_DNA-bd_sf"/>
</dbReference>
<accession>A0A9P4SFS7</accession>
<feature type="domain" description="Zn(2)-C6 fungal-type" evidence="6">
    <location>
        <begin position="29"/>
        <end position="58"/>
    </location>
</feature>
<dbReference type="GO" id="GO:0006351">
    <property type="term" value="P:DNA-templated transcription"/>
    <property type="evidence" value="ECO:0007669"/>
    <property type="project" value="InterPro"/>
</dbReference>
<dbReference type="SMART" id="SM00906">
    <property type="entry name" value="Fungal_trans"/>
    <property type="match status" value="1"/>
</dbReference>
<dbReference type="PANTHER" id="PTHR31001">
    <property type="entry name" value="UNCHARACTERIZED TRANSCRIPTIONAL REGULATORY PROTEIN"/>
    <property type="match status" value="1"/>
</dbReference>
<feature type="compositionally biased region" description="Gly residues" evidence="5">
    <location>
        <begin position="840"/>
        <end position="853"/>
    </location>
</feature>
<evidence type="ECO:0000256" key="3">
    <source>
        <dbReference type="ARBA" id="ARBA00023242"/>
    </source>
</evidence>
<feature type="compositionally biased region" description="Gly residues" evidence="5">
    <location>
        <begin position="784"/>
        <end position="793"/>
    </location>
</feature>
<dbReference type="PROSITE" id="PS50048">
    <property type="entry name" value="ZN2_CY6_FUNGAL_2"/>
    <property type="match status" value="1"/>
</dbReference>
<keyword evidence="8" id="KW-1185">Reference proteome</keyword>
<feature type="region of interest" description="Disordered" evidence="5">
    <location>
        <begin position="1"/>
        <end position="27"/>
    </location>
</feature>
<feature type="region of interest" description="Disordered" evidence="5">
    <location>
        <begin position="707"/>
        <end position="727"/>
    </location>
</feature>
<dbReference type="PANTHER" id="PTHR31001:SF50">
    <property type="entry name" value="ZN(II)2CYS6 TRANSCRIPTION FACTOR (EUROFUNG)"/>
    <property type="match status" value="1"/>
</dbReference>
<dbReference type="EMBL" id="MU006092">
    <property type="protein sequence ID" value="KAF2840997.1"/>
    <property type="molecule type" value="Genomic_DNA"/>
</dbReference>
<comment type="subcellular location">
    <subcellularLocation>
        <location evidence="1">Nucleus</location>
    </subcellularLocation>
</comment>
<reference evidence="7" key="1">
    <citation type="journal article" date="2020" name="Stud. Mycol.">
        <title>101 Dothideomycetes genomes: a test case for predicting lifestyles and emergence of pathogens.</title>
        <authorList>
            <person name="Haridas S."/>
            <person name="Albert R."/>
            <person name="Binder M."/>
            <person name="Bloem J."/>
            <person name="Labutti K."/>
            <person name="Salamov A."/>
            <person name="Andreopoulos B."/>
            <person name="Baker S."/>
            <person name="Barry K."/>
            <person name="Bills G."/>
            <person name="Bluhm B."/>
            <person name="Cannon C."/>
            <person name="Castanera R."/>
            <person name="Culley D."/>
            <person name="Daum C."/>
            <person name="Ezra D."/>
            <person name="Gonzalez J."/>
            <person name="Henrissat B."/>
            <person name="Kuo A."/>
            <person name="Liang C."/>
            <person name="Lipzen A."/>
            <person name="Lutzoni F."/>
            <person name="Magnuson J."/>
            <person name="Mondo S."/>
            <person name="Nolan M."/>
            <person name="Ohm R."/>
            <person name="Pangilinan J."/>
            <person name="Park H.-J."/>
            <person name="Ramirez L."/>
            <person name="Alfaro M."/>
            <person name="Sun H."/>
            <person name="Tritt A."/>
            <person name="Yoshinaga Y."/>
            <person name="Zwiers L.-H."/>
            <person name="Turgeon B."/>
            <person name="Goodwin S."/>
            <person name="Spatafora J."/>
            <person name="Crous P."/>
            <person name="Grigoriev I."/>
        </authorList>
    </citation>
    <scope>NUCLEOTIDE SEQUENCE</scope>
    <source>
        <strain evidence="7">CBS 101060</strain>
    </source>
</reference>
<organism evidence="7 8">
    <name type="scientific">Patellaria atrata CBS 101060</name>
    <dbReference type="NCBI Taxonomy" id="1346257"/>
    <lineage>
        <taxon>Eukaryota</taxon>
        <taxon>Fungi</taxon>
        <taxon>Dikarya</taxon>
        <taxon>Ascomycota</taxon>
        <taxon>Pezizomycotina</taxon>
        <taxon>Dothideomycetes</taxon>
        <taxon>Dothideomycetes incertae sedis</taxon>
        <taxon>Patellariales</taxon>
        <taxon>Patellariaceae</taxon>
        <taxon>Patellaria</taxon>
    </lineage>
</organism>
<dbReference type="Proteomes" id="UP000799429">
    <property type="component" value="Unassembled WGS sequence"/>
</dbReference>
<keyword evidence="2" id="KW-0479">Metal-binding</keyword>
<dbReference type="OrthoDB" id="3989227at2759"/>
<dbReference type="SUPFAM" id="SSF57701">
    <property type="entry name" value="Zn2/Cys6 DNA-binding domain"/>
    <property type="match status" value="1"/>
</dbReference>
<dbReference type="InterPro" id="IPR007219">
    <property type="entry name" value="XnlR_reg_dom"/>
</dbReference>
<evidence type="ECO:0000256" key="5">
    <source>
        <dbReference type="SAM" id="MobiDB-lite"/>
    </source>
</evidence>
<dbReference type="GO" id="GO:0003677">
    <property type="term" value="F:DNA binding"/>
    <property type="evidence" value="ECO:0007669"/>
    <property type="project" value="InterPro"/>
</dbReference>
<feature type="region of interest" description="Disordered" evidence="5">
    <location>
        <begin position="783"/>
        <end position="809"/>
    </location>
</feature>
<keyword evidence="3" id="KW-0539">Nucleus</keyword>
<dbReference type="GO" id="GO:0005634">
    <property type="term" value="C:nucleus"/>
    <property type="evidence" value="ECO:0007669"/>
    <property type="project" value="UniProtKB-SubCell"/>
</dbReference>
<dbReference type="GO" id="GO:0000981">
    <property type="term" value="F:DNA-binding transcription factor activity, RNA polymerase II-specific"/>
    <property type="evidence" value="ECO:0007669"/>
    <property type="project" value="InterPro"/>
</dbReference>
<evidence type="ECO:0000313" key="7">
    <source>
        <dbReference type="EMBL" id="KAF2840997.1"/>
    </source>
</evidence>
<dbReference type="InterPro" id="IPR050613">
    <property type="entry name" value="Sec_Metabolite_Reg"/>
</dbReference>
<dbReference type="Gene3D" id="4.10.240.10">
    <property type="entry name" value="Zn(2)-C6 fungal-type DNA-binding domain"/>
    <property type="match status" value="1"/>
</dbReference>
<evidence type="ECO:0000256" key="2">
    <source>
        <dbReference type="ARBA" id="ARBA00022723"/>
    </source>
</evidence>
<evidence type="ECO:0000259" key="6">
    <source>
        <dbReference type="PROSITE" id="PS50048"/>
    </source>
</evidence>